<dbReference type="PROSITE" id="PS01036">
    <property type="entry name" value="HSP70_3"/>
    <property type="match status" value="1"/>
</dbReference>
<evidence type="ECO:0000256" key="2">
    <source>
        <dbReference type="ARBA" id="ARBA00022840"/>
    </source>
</evidence>
<dbReference type="Proteomes" id="UP001054889">
    <property type="component" value="Unassembled WGS sequence"/>
</dbReference>
<protein>
    <submittedName>
        <fullName evidence="4">Uncharacterized protein</fullName>
    </submittedName>
</protein>
<sequence length="715" mass="79733">MCPSLAVEQGSNRGAMAAESRRWEILMEEEEWRLGVPDYLFVWIREGYDFIEPSDSSTCFVESCRLRHTYCRSLKCQGYLDCRAPAMDAADLQLALVEIWAADLHRPLVQGHVHRCTAFSTMHAKPAIVGIDFGCKNARVAIIDSLVPQVLESEIGRFTPSYVTLKQSNSCQAYAWALQHIDHVDGLVAVGELAKLKMSVQPSDVVFNVKQLVGKKFDDCDIQKLRKRVQFSITEGPKGEAWAEIHGVKLSPVEFTSVIFAKLKDIVLLHQFHQKLEVVISVPAFFTEQQKEDIKSAGKRVGFDVLELIDEPIAAALSGTTIKEGFVVVFGMGAGSYNVAILHVSETNIEMKTHLGDTSIGGDQFDYILVDHFVTQIAKLHSVDIHEDKDALATLTEVVEQAKVKLSSEPEVTVSLPYFTVSGHGPVHLNITISRAEFEKLVNNLIEKIRDKCQIVLKEARITDNDIGEIVFTGGMTRVPKIREAIYEVFGKHQTAQMDPEEAVVIGSAIQAALLVEERHEVSKDMLPLSIGVECDDGIFARVIPRHTTLPAKQKVKIPVWFDQGLVDLELAFEVDKGYVVKVSAGNADDQFETDDMKKALKPSSFEKVIDGKLMSKDSVNNVIRNALLDWPMYAEDINARIRNLARFVINTLSDVLSFRKDELPKDLCEDAVKALADLQMELDGDVTMLKDKVLLAKSIESTLLQWRPPSESKD</sequence>
<dbReference type="PANTHER" id="PTHR19375">
    <property type="entry name" value="HEAT SHOCK PROTEIN 70KDA"/>
    <property type="match status" value="1"/>
</dbReference>
<dbReference type="SUPFAM" id="SSF53067">
    <property type="entry name" value="Actin-like ATPase domain"/>
    <property type="match status" value="2"/>
</dbReference>
<evidence type="ECO:0000313" key="4">
    <source>
        <dbReference type="EMBL" id="GJN10637.1"/>
    </source>
</evidence>
<dbReference type="InterPro" id="IPR029047">
    <property type="entry name" value="HSP70_peptide-bd_sf"/>
</dbReference>
<reference evidence="4" key="1">
    <citation type="journal article" date="2018" name="DNA Res.">
        <title>Multiple hybrid de novo genome assembly of finger millet, an orphan allotetraploid crop.</title>
        <authorList>
            <person name="Hatakeyama M."/>
            <person name="Aluri S."/>
            <person name="Balachadran M.T."/>
            <person name="Sivarajan S.R."/>
            <person name="Patrignani A."/>
            <person name="Gruter S."/>
            <person name="Poveda L."/>
            <person name="Shimizu-Inatsugi R."/>
            <person name="Baeten J."/>
            <person name="Francoijs K.J."/>
            <person name="Nataraja K.N."/>
            <person name="Reddy Y.A.N."/>
            <person name="Phadnis S."/>
            <person name="Ravikumar R.L."/>
            <person name="Schlapbach R."/>
            <person name="Sreeman S.M."/>
            <person name="Shimizu K.K."/>
        </authorList>
    </citation>
    <scope>NUCLEOTIDE SEQUENCE</scope>
</reference>
<evidence type="ECO:0000313" key="5">
    <source>
        <dbReference type="Proteomes" id="UP001054889"/>
    </source>
</evidence>
<keyword evidence="2 3" id="KW-0067">ATP-binding</keyword>
<dbReference type="Pfam" id="PF00012">
    <property type="entry name" value="HSP70"/>
    <property type="match status" value="1"/>
</dbReference>
<keyword evidence="1 3" id="KW-0547">Nucleotide-binding</keyword>
<dbReference type="GO" id="GO:0005524">
    <property type="term" value="F:ATP binding"/>
    <property type="evidence" value="ECO:0007669"/>
    <property type="project" value="UniProtKB-KW"/>
</dbReference>
<dbReference type="PRINTS" id="PR00301">
    <property type="entry name" value="HEATSHOCK70"/>
</dbReference>
<comment type="similarity">
    <text evidence="3">Belongs to the heat shock protein 70 family.</text>
</comment>
<keyword evidence="5" id="KW-1185">Reference proteome</keyword>
<comment type="caution">
    <text evidence="4">The sequence shown here is derived from an EMBL/GenBank/DDBJ whole genome shotgun (WGS) entry which is preliminary data.</text>
</comment>
<dbReference type="AlphaFoldDB" id="A0AAV5DJD6"/>
<reference evidence="4" key="2">
    <citation type="submission" date="2021-12" db="EMBL/GenBank/DDBJ databases">
        <title>Resequencing data analysis of finger millet.</title>
        <authorList>
            <person name="Hatakeyama M."/>
            <person name="Aluri S."/>
            <person name="Balachadran M.T."/>
            <person name="Sivarajan S.R."/>
            <person name="Poveda L."/>
            <person name="Shimizu-Inatsugi R."/>
            <person name="Schlapbach R."/>
            <person name="Sreeman S.M."/>
            <person name="Shimizu K.K."/>
        </authorList>
    </citation>
    <scope>NUCLEOTIDE SEQUENCE</scope>
</reference>
<evidence type="ECO:0000256" key="1">
    <source>
        <dbReference type="ARBA" id="ARBA00022741"/>
    </source>
</evidence>
<organism evidence="4 5">
    <name type="scientific">Eleusine coracana subsp. coracana</name>
    <dbReference type="NCBI Taxonomy" id="191504"/>
    <lineage>
        <taxon>Eukaryota</taxon>
        <taxon>Viridiplantae</taxon>
        <taxon>Streptophyta</taxon>
        <taxon>Embryophyta</taxon>
        <taxon>Tracheophyta</taxon>
        <taxon>Spermatophyta</taxon>
        <taxon>Magnoliopsida</taxon>
        <taxon>Liliopsida</taxon>
        <taxon>Poales</taxon>
        <taxon>Poaceae</taxon>
        <taxon>PACMAD clade</taxon>
        <taxon>Chloridoideae</taxon>
        <taxon>Cynodonteae</taxon>
        <taxon>Eleusininae</taxon>
        <taxon>Eleusine</taxon>
    </lineage>
</organism>
<dbReference type="InterPro" id="IPR018181">
    <property type="entry name" value="Heat_shock_70_CS"/>
</dbReference>
<dbReference type="InterPro" id="IPR043129">
    <property type="entry name" value="ATPase_NBD"/>
</dbReference>
<dbReference type="Gene3D" id="3.30.420.40">
    <property type="match status" value="2"/>
</dbReference>
<name>A0AAV5DJD6_ELECO</name>
<dbReference type="SUPFAM" id="SSF100920">
    <property type="entry name" value="Heat shock protein 70kD (HSP70), peptide-binding domain"/>
    <property type="match status" value="1"/>
</dbReference>
<dbReference type="EMBL" id="BQKI01000018">
    <property type="protein sequence ID" value="GJN10637.1"/>
    <property type="molecule type" value="Genomic_DNA"/>
</dbReference>
<dbReference type="FunFam" id="3.90.640.10:FF:000003">
    <property type="entry name" value="Molecular chaperone DnaK"/>
    <property type="match status" value="1"/>
</dbReference>
<dbReference type="InterPro" id="IPR013126">
    <property type="entry name" value="Hsp_70_fam"/>
</dbReference>
<dbReference type="GO" id="GO:0140662">
    <property type="term" value="F:ATP-dependent protein folding chaperone"/>
    <property type="evidence" value="ECO:0007669"/>
    <property type="project" value="InterPro"/>
</dbReference>
<dbReference type="Gene3D" id="3.90.640.10">
    <property type="entry name" value="Actin, Chain A, domain 4"/>
    <property type="match status" value="1"/>
</dbReference>
<evidence type="ECO:0000256" key="3">
    <source>
        <dbReference type="RuleBase" id="RU003322"/>
    </source>
</evidence>
<accession>A0AAV5DJD6</accession>
<gene>
    <name evidence="4" type="primary">ga28748</name>
    <name evidence="4" type="ORF">PR202_ga28748</name>
</gene>
<dbReference type="Gene3D" id="2.60.34.10">
    <property type="entry name" value="Substrate Binding Domain Of DNAk, Chain A, domain 1"/>
    <property type="match status" value="1"/>
</dbReference>
<proteinExistence type="inferred from homology"/>